<dbReference type="AlphaFoldDB" id="A0A0N9NDL5"/>
<dbReference type="KEGG" id="goq:ACH46_00095"/>
<reference evidence="2" key="1">
    <citation type="submission" date="2015-06" db="EMBL/GenBank/DDBJ databases">
        <title>Complete genome sequence and metabolic analysis of phthalate degradation pathway in Gordonia sp. QH-11.</title>
        <authorList>
            <person name="Jin D."/>
            <person name="Kong X."/>
            <person name="Bai Z."/>
        </authorList>
    </citation>
    <scope>NUCLEOTIDE SEQUENCE [LARGE SCALE GENOMIC DNA]</scope>
    <source>
        <strain evidence="2">QH-11</strain>
    </source>
</reference>
<dbReference type="Proteomes" id="UP000063789">
    <property type="component" value="Chromosome"/>
</dbReference>
<name>A0A0N9NDL5_9ACTN</name>
<keyword evidence="2" id="KW-1185">Reference proteome</keyword>
<reference evidence="1 2" key="2">
    <citation type="journal article" date="2017" name="Int. J. Syst. Evol. Microbiol.">
        <title>Gordonia phthalatica sp. nov., a di-n-butyl phthalate-degrading bacterium isolated from activated sludge.</title>
        <authorList>
            <person name="Jin D."/>
            <person name="Kong X."/>
            <person name="Jia M."/>
            <person name="Yu X."/>
            <person name="Wang X."/>
            <person name="Zhuang X."/>
            <person name="Deng Y."/>
            <person name="Bai Z."/>
        </authorList>
    </citation>
    <scope>NUCLEOTIDE SEQUENCE [LARGE SCALE GENOMIC DNA]</scope>
    <source>
        <strain evidence="1 2">QH-11</strain>
    </source>
</reference>
<gene>
    <name evidence="1" type="ORF">ACH46_00095</name>
</gene>
<organism evidence="1 2">
    <name type="scientific">Gordonia phthalatica</name>
    <dbReference type="NCBI Taxonomy" id="1136941"/>
    <lineage>
        <taxon>Bacteria</taxon>
        <taxon>Bacillati</taxon>
        <taxon>Actinomycetota</taxon>
        <taxon>Actinomycetes</taxon>
        <taxon>Mycobacteriales</taxon>
        <taxon>Gordoniaceae</taxon>
        <taxon>Gordonia</taxon>
    </lineage>
</organism>
<protein>
    <submittedName>
        <fullName evidence="1">Uncharacterized protein</fullName>
    </submittedName>
</protein>
<evidence type="ECO:0000313" key="2">
    <source>
        <dbReference type="Proteomes" id="UP000063789"/>
    </source>
</evidence>
<dbReference type="PATRIC" id="fig|1136941.3.peg.16"/>
<proteinExistence type="predicted"/>
<dbReference type="RefSeq" id="WP_062391153.1">
    <property type="nucleotide sequence ID" value="NZ_CP011853.1"/>
</dbReference>
<dbReference type="OrthoDB" id="4774250at2"/>
<dbReference type="EMBL" id="CP011853">
    <property type="protein sequence ID" value="ALG83200.1"/>
    <property type="molecule type" value="Genomic_DNA"/>
</dbReference>
<evidence type="ECO:0000313" key="1">
    <source>
        <dbReference type="EMBL" id="ALG83200.1"/>
    </source>
</evidence>
<sequence>MPRYEIEGRAFLPGETIGVAILLRNAEADGHGEARVFLNAAELPSGCEGVVLFGYDSGTLYYEDPR</sequence>
<dbReference type="STRING" id="1136941.ACH46_00095"/>
<accession>A0A0N9NDL5</accession>